<organism evidence="11 12">
    <name type="scientific">Vigna mungo</name>
    <name type="common">Black gram</name>
    <name type="synonym">Phaseolus mungo</name>
    <dbReference type="NCBI Taxonomy" id="3915"/>
    <lineage>
        <taxon>Eukaryota</taxon>
        <taxon>Viridiplantae</taxon>
        <taxon>Streptophyta</taxon>
        <taxon>Embryophyta</taxon>
        <taxon>Tracheophyta</taxon>
        <taxon>Spermatophyta</taxon>
        <taxon>Magnoliopsida</taxon>
        <taxon>eudicotyledons</taxon>
        <taxon>Gunneridae</taxon>
        <taxon>Pentapetalae</taxon>
        <taxon>rosids</taxon>
        <taxon>fabids</taxon>
        <taxon>Fabales</taxon>
        <taxon>Fabaceae</taxon>
        <taxon>Papilionoideae</taxon>
        <taxon>50 kb inversion clade</taxon>
        <taxon>NPAAA clade</taxon>
        <taxon>indigoferoid/millettioid clade</taxon>
        <taxon>Phaseoleae</taxon>
        <taxon>Vigna</taxon>
    </lineage>
</organism>
<keyword evidence="4" id="KW-0677">Repeat</keyword>
<keyword evidence="6" id="KW-0112">Calmodulin-binding</keyword>
<dbReference type="InterPro" id="IPR019734">
    <property type="entry name" value="TPR_rpt"/>
</dbReference>
<gene>
    <name evidence="11" type="ORF">V8G54_003158</name>
</gene>
<accession>A0AAQ3PBQ4</accession>
<evidence type="ECO:0000256" key="7">
    <source>
        <dbReference type="ARBA" id="ARBA00023235"/>
    </source>
</evidence>
<reference evidence="11 12" key="1">
    <citation type="journal article" date="2023" name="Life. Sci Alliance">
        <title>Evolutionary insights into 3D genome organization and epigenetic landscape of Vigna mungo.</title>
        <authorList>
            <person name="Junaid A."/>
            <person name="Singh B."/>
            <person name="Bhatia S."/>
        </authorList>
    </citation>
    <scope>NUCLEOTIDE SEQUENCE [LARGE SCALE GENOMIC DNA]</scope>
    <source>
        <strain evidence="11">Urdbean</strain>
    </source>
</reference>
<dbReference type="PANTHER" id="PTHR46512:SF11">
    <property type="entry name" value="PEPTIDYLPROLYL ISOMERASE"/>
    <property type="match status" value="1"/>
</dbReference>
<evidence type="ECO:0000256" key="9">
    <source>
        <dbReference type="PROSITE-ProRule" id="PRU00339"/>
    </source>
</evidence>
<keyword evidence="8" id="KW-0697">Rotamase</keyword>
<dbReference type="InterPro" id="IPR050754">
    <property type="entry name" value="FKBP4/5/8-like"/>
</dbReference>
<feature type="domain" description="PPIase FKBP-type" evidence="10">
    <location>
        <begin position="159"/>
        <end position="274"/>
    </location>
</feature>
<dbReference type="FunFam" id="1.25.40.10:FF:000008">
    <property type="entry name" value="Peptidylprolyl isomerase"/>
    <property type="match status" value="1"/>
</dbReference>
<dbReference type="Pfam" id="PF13181">
    <property type="entry name" value="TPR_8"/>
    <property type="match status" value="1"/>
</dbReference>
<dbReference type="FunFam" id="3.10.50.40:FF:000012">
    <property type="entry name" value="Peptidylprolyl isomerase"/>
    <property type="match status" value="1"/>
</dbReference>
<dbReference type="PROSITE" id="PS50005">
    <property type="entry name" value="TPR"/>
    <property type="match status" value="1"/>
</dbReference>
<evidence type="ECO:0000259" key="10">
    <source>
        <dbReference type="PROSITE" id="PS50059"/>
    </source>
</evidence>
<dbReference type="InterPro" id="IPR011990">
    <property type="entry name" value="TPR-like_helical_dom_sf"/>
</dbReference>
<keyword evidence="5 9" id="KW-0802">TPR repeat</keyword>
<dbReference type="Pfam" id="PF00254">
    <property type="entry name" value="FKBP_C"/>
    <property type="match status" value="3"/>
</dbReference>
<keyword evidence="12" id="KW-1185">Reference proteome</keyword>
<dbReference type="FunFam" id="3.10.50.40:FF:000017">
    <property type="entry name" value="Peptidylprolyl isomerase"/>
    <property type="match status" value="1"/>
</dbReference>
<evidence type="ECO:0000256" key="6">
    <source>
        <dbReference type="ARBA" id="ARBA00022860"/>
    </source>
</evidence>
<sequence>MELPEEEMESPNLKVGEEKEIGKMGLKKKLLKEGEGWDRPNNGDQVEVHYTGTLLDGTQFDSSRDTGTPSKFNLGQGQVIKGWDEGIKTMKKGKNALFTIPPELAYGESGSPPTIPPNATLQFDVELLSWTSVKDMCKDGGILKNIITEGEKWDYPKDLDEVFVKYEARLEDGTIISKSDGVEFIVEEGYFCRALAEAVKTMRKGEKVLLNVKPQCELEFYYPISDFQFCLCKFIDNQSFADAFGESGRPASGEEGGVPPNASLQVDLELVSWKNVSDITKDRKVLKKTLKEGEGYERPNDGAVVQVKLIGKLQDGTVFTKKGYDDEQPFEFKIDEEHVIDGLEKAVKNMKKGEIALLIIQPDYAFGPSGSPQEYAIVPPNSTVYYEVELLSFVKEKESWDLNTPEKIEAAGKKKEEGNALFKVGKYERASKRYEKAMKFIEYDSSFSDEEKQQSKALKITCNLNNAACKLKLKEYKQAEKLCTKALELDGRNVKALYRRARAYLHLVDLDLAERDIKKALEIEPENRYVFVPSVTNLNMDVKMEYKILKQKVREFNKKDAQFYGSMFAKLNRLERARTATSKQEPVPMTIDSKA</sequence>
<dbReference type="Gene3D" id="1.25.40.10">
    <property type="entry name" value="Tetratricopeptide repeat domain"/>
    <property type="match status" value="1"/>
</dbReference>
<evidence type="ECO:0000256" key="1">
    <source>
        <dbReference type="ARBA" id="ARBA00000971"/>
    </source>
</evidence>
<comment type="similarity">
    <text evidence="2">Belongs to the FKBP-type PPIase family.</text>
</comment>
<keyword evidence="7 8" id="KW-0413">Isomerase</keyword>
<feature type="domain" description="PPIase FKBP-type" evidence="10">
    <location>
        <begin position="43"/>
        <end position="131"/>
    </location>
</feature>
<evidence type="ECO:0000313" key="12">
    <source>
        <dbReference type="Proteomes" id="UP001374535"/>
    </source>
</evidence>
<evidence type="ECO:0000256" key="2">
    <source>
        <dbReference type="ARBA" id="ARBA00006577"/>
    </source>
</evidence>
<dbReference type="InterPro" id="IPR046357">
    <property type="entry name" value="PPIase_dom_sf"/>
</dbReference>
<feature type="domain" description="PPIase FKBP-type" evidence="10">
    <location>
        <begin position="302"/>
        <end position="394"/>
    </location>
</feature>
<evidence type="ECO:0000256" key="8">
    <source>
        <dbReference type="PROSITE-ProRule" id="PRU00277"/>
    </source>
</evidence>
<dbReference type="SUPFAM" id="SSF54534">
    <property type="entry name" value="FKBP-like"/>
    <property type="match status" value="3"/>
</dbReference>
<evidence type="ECO:0000256" key="4">
    <source>
        <dbReference type="ARBA" id="ARBA00022737"/>
    </source>
</evidence>
<evidence type="ECO:0000313" key="11">
    <source>
        <dbReference type="EMBL" id="WVZ24614.1"/>
    </source>
</evidence>
<dbReference type="GO" id="GO:0005516">
    <property type="term" value="F:calmodulin binding"/>
    <property type="evidence" value="ECO:0007669"/>
    <property type="project" value="UniProtKB-KW"/>
</dbReference>
<dbReference type="Gene3D" id="3.10.50.40">
    <property type="match status" value="3"/>
</dbReference>
<dbReference type="EMBL" id="CP144700">
    <property type="protein sequence ID" value="WVZ24614.1"/>
    <property type="molecule type" value="Genomic_DNA"/>
</dbReference>
<comment type="catalytic activity">
    <reaction evidence="1 8">
        <text>[protein]-peptidylproline (omega=180) = [protein]-peptidylproline (omega=0)</text>
        <dbReference type="Rhea" id="RHEA:16237"/>
        <dbReference type="Rhea" id="RHEA-COMP:10747"/>
        <dbReference type="Rhea" id="RHEA-COMP:10748"/>
        <dbReference type="ChEBI" id="CHEBI:83833"/>
        <dbReference type="ChEBI" id="CHEBI:83834"/>
        <dbReference type="EC" id="5.2.1.8"/>
    </reaction>
</comment>
<dbReference type="SUPFAM" id="SSF48452">
    <property type="entry name" value="TPR-like"/>
    <property type="match status" value="1"/>
</dbReference>
<dbReference type="InterPro" id="IPR001179">
    <property type="entry name" value="PPIase_FKBP_dom"/>
</dbReference>
<feature type="repeat" description="TPR" evidence="9">
    <location>
        <begin position="494"/>
        <end position="527"/>
    </location>
</feature>
<dbReference type="AlphaFoldDB" id="A0AAQ3PBQ4"/>
<protein>
    <recommendedName>
        <fullName evidence="3 8">peptidylprolyl isomerase</fullName>
        <ecNumber evidence="3 8">5.2.1.8</ecNumber>
    </recommendedName>
</protein>
<dbReference type="PROSITE" id="PS50059">
    <property type="entry name" value="FKBP_PPIASE"/>
    <property type="match status" value="3"/>
</dbReference>
<dbReference type="PANTHER" id="PTHR46512">
    <property type="entry name" value="PEPTIDYLPROLYL ISOMERASE"/>
    <property type="match status" value="1"/>
</dbReference>
<dbReference type="GO" id="GO:0070370">
    <property type="term" value="P:cellular heat acclimation"/>
    <property type="evidence" value="ECO:0007669"/>
    <property type="project" value="UniProtKB-ARBA"/>
</dbReference>
<dbReference type="Proteomes" id="UP001374535">
    <property type="component" value="Chromosome 1"/>
</dbReference>
<evidence type="ECO:0000256" key="3">
    <source>
        <dbReference type="ARBA" id="ARBA00013194"/>
    </source>
</evidence>
<proteinExistence type="inferred from homology"/>
<name>A0AAQ3PBQ4_VIGMU</name>
<dbReference type="EC" id="5.2.1.8" evidence="3 8"/>
<evidence type="ECO:0000256" key="5">
    <source>
        <dbReference type="ARBA" id="ARBA00022803"/>
    </source>
</evidence>
<dbReference type="GO" id="GO:0003755">
    <property type="term" value="F:peptidyl-prolyl cis-trans isomerase activity"/>
    <property type="evidence" value="ECO:0007669"/>
    <property type="project" value="UniProtKB-KW"/>
</dbReference>
<dbReference type="SMART" id="SM00028">
    <property type="entry name" value="TPR"/>
    <property type="match status" value="3"/>
</dbReference>